<comment type="caution">
    <text evidence="2">The sequence shown here is derived from an EMBL/GenBank/DDBJ whole genome shotgun (WGS) entry which is preliminary data.</text>
</comment>
<dbReference type="Proteomes" id="UP001491310">
    <property type="component" value="Unassembled WGS sequence"/>
</dbReference>
<evidence type="ECO:0000313" key="2">
    <source>
        <dbReference type="EMBL" id="KAK9909678.1"/>
    </source>
</evidence>
<name>A0ABR2YRI7_9CHLO</name>
<evidence type="ECO:0000259" key="1">
    <source>
        <dbReference type="Pfam" id="PF13460"/>
    </source>
</evidence>
<organism evidence="2 3">
    <name type="scientific">Coccomyxa subellipsoidea</name>
    <dbReference type="NCBI Taxonomy" id="248742"/>
    <lineage>
        <taxon>Eukaryota</taxon>
        <taxon>Viridiplantae</taxon>
        <taxon>Chlorophyta</taxon>
        <taxon>core chlorophytes</taxon>
        <taxon>Trebouxiophyceae</taxon>
        <taxon>Trebouxiophyceae incertae sedis</taxon>
        <taxon>Coccomyxaceae</taxon>
        <taxon>Coccomyxa</taxon>
    </lineage>
</organism>
<reference evidence="2 3" key="1">
    <citation type="journal article" date="2024" name="Nat. Commun.">
        <title>Phylogenomics reveals the evolutionary origins of lichenization in chlorophyte algae.</title>
        <authorList>
            <person name="Puginier C."/>
            <person name="Libourel C."/>
            <person name="Otte J."/>
            <person name="Skaloud P."/>
            <person name="Haon M."/>
            <person name="Grisel S."/>
            <person name="Petersen M."/>
            <person name="Berrin J.G."/>
            <person name="Delaux P.M."/>
            <person name="Dal Grande F."/>
            <person name="Keller J."/>
        </authorList>
    </citation>
    <scope>NUCLEOTIDE SEQUENCE [LARGE SCALE GENOMIC DNA]</scope>
    <source>
        <strain evidence="2 3">SAG 216-7</strain>
    </source>
</reference>
<dbReference type="PANTHER" id="PTHR12126:SF16">
    <property type="entry name" value="MIOREX COMPLEX COMPONENT 2"/>
    <property type="match status" value="1"/>
</dbReference>
<dbReference type="SUPFAM" id="SSF51735">
    <property type="entry name" value="NAD(P)-binding Rossmann-fold domains"/>
    <property type="match status" value="1"/>
</dbReference>
<proteinExistence type="predicted"/>
<dbReference type="InterPro" id="IPR051207">
    <property type="entry name" value="ComplexI_NDUFA9_subunit"/>
</dbReference>
<dbReference type="Pfam" id="PF13460">
    <property type="entry name" value="NAD_binding_10"/>
    <property type="match status" value="1"/>
</dbReference>
<dbReference type="InterPro" id="IPR016040">
    <property type="entry name" value="NAD(P)-bd_dom"/>
</dbReference>
<feature type="domain" description="NAD(P)-binding" evidence="1">
    <location>
        <begin position="27"/>
        <end position="154"/>
    </location>
</feature>
<gene>
    <name evidence="2" type="ORF">WJX75_005969</name>
</gene>
<keyword evidence="3" id="KW-1185">Reference proteome</keyword>
<evidence type="ECO:0000313" key="3">
    <source>
        <dbReference type="Proteomes" id="UP001491310"/>
    </source>
</evidence>
<protein>
    <recommendedName>
        <fullName evidence="1">NAD(P)-binding domain-containing protein</fullName>
    </recommendedName>
</protein>
<dbReference type="EMBL" id="JALJOT010000006">
    <property type="protein sequence ID" value="KAK9909678.1"/>
    <property type="molecule type" value="Genomic_DNA"/>
</dbReference>
<dbReference type="PANTHER" id="PTHR12126">
    <property type="entry name" value="NADH-UBIQUINONE OXIDOREDUCTASE 39 KDA SUBUNIT-RELATED"/>
    <property type="match status" value="1"/>
</dbReference>
<dbReference type="InterPro" id="IPR036291">
    <property type="entry name" value="NAD(P)-bd_dom_sf"/>
</dbReference>
<sequence>MDEQSTRNPGHVADQEFMGPPKLVIFGGNGFVGSRVCEEALKTGLSVVSVNRSGPPKQSADWIKGVEWVKADVFDVKSWRDQLKGAVGVISCLGAFGSNKFMQKICGESNITVFNEAADAGVARAAFISVHDYGFPGAVLPGYFQGKRRAEEVLALRFPQGGVSLRPGFIYGTRVVGGVGIPLGAIGYPLDKVLGILPTKSLAGVPLLGAGFVPPVSVAAVAKAAVTAATDPSVEAGILDVWQIKAYESP</sequence>
<accession>A0ABR2YRI7</accession>
<dbReference type="Gene3D" id="3.40.50.720">
    <property type="entry name" value="NAD(P)-binding Rossmann-like Domain"/>
    <property type="match status" value="1"/>
</dbReference>